<dbReference type="AlphaFoldDB" id="A0A562KSY8"/>
<evidence type="ECO:0000256" key="1">
    <source>
        <dbReference type="PROSITE-ProRule" id="PRU00339"/>
    </source>
</evidence>
<feature type="repeat" description="TPR" evidence="1">
    <location>
        <begin position="85"/>
        <end position="118"/>
    </location>
</feature>
<keyword evidence="3" id="KW-1185">Reference proteome</keyword>
<dbReference type="SMART" id="SM00028">
    <property type="entry name" value="TPR"/>
    <property type="match status" value="5"/>
</dbReference>
<dbReference type="Pfam" id="PF13414">
    <property type="entry name" value="TPR_11"/>
    <property type="match status" value="1"/>
</dbReference>
<protein>
    <submittedName>
        <fullName evidence="2">Tetratricopeptide repeat protein</fullName>
    </submittedName>
</protein>
<dbReference type="PANTHER" id="PTHR12558:SF13">
    <property type="entry name" value="CELL DIVISION CYCLE PROTEIN 27 HOMOLOG"/>
    <property type="match status" value="1"/>
</dbReference>
<gene>
    <name evidence="2" type="ORF">IP97_00335</name>
</gene>
<feature type="repeat" description="TPR" evidence="1">
    <location>
        <begin position="119"/>
        <end position="152"/>
    </location>
</feature>
<dbReference type="Gene3D" id="1.25.40.10">
    <property type="entry name" value="Tetratricopeptide repeat domain"/>
    <property type="match status" value="3"/>
</dbReference>
<dbReference type="PROSITE" id="PS50293">
    <property type="entry name" value="TPR_REGION"/>
    <property type="match status" value="1"/>
</dbReference>
<dbReference type="InterPro" id="IPR011990">
    <property type="entry name" value="TPR-like_helical_dom_sf"/>
</dbReference>
<keyword evidence="1" id="KW-0802">TPR repeat</keyword>
<dbReference type="PANTHER" id="PTHR12558">
    <property type="entry name" value="CELL DIVISION CYCLE 16,23,27"/>
    <property type="match status" value="1"/>
</dbReference>
<comment type="caution">
    <text evidence="2">The sequence shown here is derived from an EMBL/GenBank/DDBJ whole genome shotgun (WGS) entry which is preliminary data.</text>
</comment>
<feature type="repeat" description="TPR" evidence="1">
    <location>
        <begin position="191"/>
        <end position="224"/>
    </location>
</feature>
<dbReference type="OrthoDB" id="637388at2"/>
<reference evidence="2 3" key="1">
    <citation type="journal article" date="2015" name="Stand. Genomic Sci.">
        <title>Genomic Encyclopedia of Bacterial and Archaeal Type Strains, Phase III: the genomes of soil and plant-associated and newly described type strains.</title>
        <authorList>
            <person name="Whitman W.B."/>
            <person name="Woyke T."/>
            <person name="Klenk H.P."/>
            <person name="Zhou Y."/>
            <person name="Lilburn T.G."/>
            <person name="Beck B.J."/>
            <person name="De Vos P."/>
            <person name="Vandamme P."/>
            <person name="Eisen J.A."/>
            <person name="Garrity G."/>
            <person name="Hugenholtz P."/>
            <person name="Kyrpides N.C."/>
        </authorList>
    </citation>
    <scope>NUCLEOTIDE SEQUENCE [LARGE SCALE GENOMIC DNA]</scope>
    <source>
        <strain evidence="2 3">CGMCC 1.6844</strain>
    </source>
</reference>
<dbReference type="PROSITE" id="PS50005">
    <property type="entry name" value="TPR"/>
    <property type="match status" value="4"/>
</dbReference>
<dbReference type="Pfam" id="PF13181">
    <property type="entry name" value="TPR_8"/>
    <property type="match status" value="2"/>
</dbReference>
<dbReference type="SUPFAM" id="SSF48452">
    <property type="entry name" value="TPR-like"/>
    <property type="match status" value="1"/>
</dbReference>
<dbReference type="InterPro" id="IPR019734">
    <property type="entry name" value="TPR_rpt"/>
</dbReference>
<proteinExistence type="predicted"/>
<dbReference type="RefSeq" id="WP_133606446.1">
    <property type="nucleotide sequence ID" value="NZ_SNZC01000001.1"/>
</dbReference>
<evidence type="ECO:0000313" key="2">
    <source>
        <dbReference type="EMBL" id="TWH98385.1"/>
    </source>
</evidence>
<dbReference type="Proteomes" id="UP000315312">
    <property type="component" value="Unassembled WGS sequence"/>
</dbReference>
<organism evidence="2 3">
    <name type="scientific">Flavobacterium cheniae</name>
    <dbReference type="NCBI Taxonomy" id="295428"/>
    <lineage>
        <taxon>Bacteria</taxon>
        <taxon>Pseudomonadati</taxon>
        <taxon>Bacteroidota</taxon>
        <taxon>Flavobacteriia</taxon>
        <taxon>Flavobacteriales</taxon>
        <taxon>Flavobacteriaceae</taxon>
        <taxon>Flavobacterium</taxon>
    </lineage>
</organism>
<sequence length="369" mass="43321">MNKIQILLFTFYSLLSFGQNKSADEIKSLYENKQYDKIIDQYGSKAGDYSSDSYYQIGFAYYMKEDDNNSLKFMDLSIEKDPKKIAPYFIKGSTLNYMGKYEDAVKAFENALKINPNDPQSLSGLGDSYYNLKKNELALDSYKKAIEQENASERPYSMIAQIYSDLDNKDKALEAYYNVKLKVSKDSDSYINALFNIGLMESFKENYAKAEPVFLEIIELNPKDYHAYAKVIQTYYRQKNYDKAKPYRSKLYEAYQKGELTGDLKDMFCFDQFKWKNYNVLVFERYEDDEKKKSIYDKHIFYVRDDKSNTVFRVQTEFSPIAMELEKTKYMLCASKDGTHYNSGLGFNDNFDYEVLKSAAIKMMERHIK</sequence>
<accession>A0A562KSY8</accession>
<feature type="repeat" description="TPR" evidence="1">
    <location>
        <begin position="51"/>
        <end position="84"/>
    </location>
</feature>
<evidence type="ECO:0000313" key="3">
    <source>
        <dbReference type="Proteomes" id="UP000315312"/>
    </source>
</evidence>
<name>A0A562KSY8_9FLAO</name>
<dbReference type="EMBL" id="VLKM01000001">
    <property type="protein sequence ID" value="TWH98385.1"/>
    <property type="molecule type" value="Genomic_DNA"/>
</dbReference>